<evidence type="ECO:0000313" key="1">
    <source>
        <dbReference type="EMBL" id="PWN51160.1"/>
    </source>
</evidence>
<keyword evidence="2" id="KW-1185">Reference proteome</keyword>
<dbReference type="Proteomes" id="UP000245626">
    <property type="component" value="Unassembled WGS sequence"/>
</dbReference>
<name>A0ACD0NZ92_9BASI</name>
<gene>
    <name evidence="1" type="ORF">IE53DRAFT_386497</name>
</gene>
<evidence type="ECO:0000313" key="2">
    <source>
        <dbReference type="Proteomes" id="UP000245626"/>
    </source>
</evidence>
<organism evidence="1 2">
    <name type="scientific">Violaceomyces palustris</name>
    <dbReference type="NCBI Taxonomy" id="1673888"/>
    <lineage>
        <taxon>Eukaryota</taxon>
        <taxon>Fungi</taxon>
        <taxon>Dikarya</taxon>
        <taxon>Basidiomycota</taxon>
        <taxon>Ustilaginomycotina</taxon>
        <taxon>Ustilaginomycetes</taxon>
        <taxon>Violaceomycetales</taxon>
        <taxon>Violaceomycetaceae</taxon>
        <taxon>Violaceomyces</taxon>
    </lineage>
</organism>
<proteinExistence type="predicted"/>
<protein>
    <submittedName>
        <fullName evidence="1">Uncharacterized protein</fullName>
    </submittedName>
</protein>
<dbReference type="EMBL" id="KZ819866">
    <property type="protein sequence ID" value="PWN51160.1"/>
    <property type="molecule type" value="Genomic_DNA"/>
</dbReference>
<reference evidence="1 2" key="1">
    <citation type="journal article" date="2018" name="Mol. Biol. Evol.">
        <title>Broad Genomic Sampling Reveals a Smut Pathogenic Ancestry of the Fungal Clade Ustilaginomycotina.</title>
        <authorList>
            <person name="Kijpornyongpan T."/>
            <person name="Mondo S.J."/>
            <person name="Barry K."/>
            <person name="Sandor L."/>
            <person name="Lee J."/>
            <person name="Lipzen A."/>
            <person name="Pangilinan J."/>
            <person name="LaButti K."/>
            <person name="Hainaut M."/>
            <person name="Henrissat B."/>
            <person name="Grigoriev I.V."/>
            <person name="Spatafora J.W."/>
            <person name="Aime M.C."/>
        </authorList>
    </citation>
    <scope>NUCLEOTIDE SEQUENCE [LARGE SCALE GENOMIC DNA]</scope>
    <source>
        <strain evidence="1 2">SA 807</strain>
    </source>
</reference>
<sequence>MQLIETAFSLHPFLSAIVSKTMFLQDLQTNHSDRCLLNAIIGEALCLQEHHAQVPGPLHSPADLIPSASRFFSDALSLLDSPIEVGREVSERISKTQALILLGWHYLCIGQPKRSIALFSLSGKKLRDIIEERKSNPTPSCRVNGIDIGLVEEEIVSGMYWLIQSILLWAKMQVDFNLLETFSGKQAAYVYPLHAAESSTWKLDAISGNFTSLSKHADAISDIRVLCQVYSVVAHIYTTARRQPMGPIFHQTPEPLASLISCVPKIIEESNHAVPFPFKLIPPYAIVPCIHRIVALQIFVSRIGEVGTEPFLEKGVTLLQCSAPFEIFEVMEAVVRQVDRMIKSPYPSTNGSSRAEDIGQSRSLFYIGSSGQIGFLASIIVLAADTIARVIEILLCNTGVIIPVSLGSNLLSLYKLSPEMISLVENRKSRLLAYVDSLHASLKSESFACKTRRAVKSHLKLLKTSLETNGIKAEVLIFEDDTQNNPIQNHPTTPQASTPSQNLVASSQNLGTRLGFLPSNQSRINAGMLKRPKPEETRSNLVEARGSVRKYERSRKKSALRTDFSASFDEMEMDEGRQKLSNAPYHPIEALRKETDPITHSIHANLSSDQSNLASAHASAEADEYHNNMMVVEDPIFLGLDDYPNVSSRSRTSLVNPGASQGYARFSAGTVGNPVPFHPSVAYNFGRRNTIAEVLYTNSTPASSTNWGVSRSSRRLEEASHHYFDESQAPNPASQDSSYSLSRNDSTTHFDECLPSRASQVSLTDISTSQSGSSSQAPHSQASRSGEHAHHPYSQEERMPDSQQGSSRAWSVRGEEMALSDAEVICSSVAPAAAASSPRNACRNSYVPSGAAGFQRSIFGAADSHPSNQHVVDSHHDDSRGFDDQSSTFGSQPGSIKIQSLDDSQQSRHGDHESHFHHHHHHQATQHYRIGSSASQSQPWSASVTGDAAVDAAATAVMMMSQSTAPGLMPSHLTSSQPQPYSASSDHFQLTSKTAEHDRHGTDSNSQPAGTDSGVHHHHHHHHHHQQQQRAQRHEEQSRGQEQNYYELNSFASSAPPIDDPPQSQYQPHFHHEQAGEEEEGNDPGSSSEVNPSSYEIVSQASKRLRPNRE</sequence>
<accession>A0ACD0NZ92</accession>